<evidence type="ECO:0000259" key="2">
    <source>
        <dbReference type="Pfam" id="PF22936"/>
    </source>
</evidence>
<gene>
    <name evidence="3" type="ORF">O181_088288</name>
</gene>
<evidence type="ECO:0000313" key="4">
    <source>
        <dbReference type="Proteomes" id="UP000765509"/>
    </source>
</evidence>
<name>A0A9Q3IR96_9BASI</name>
<reference evidence="3" key="1">
    <citation type="submission" date="2021-03" db="EMBL/GenBank/DDBJ databases">
        <title>Draft genome sequence of rust myrtle Austropuccinia psidii MF-1, a brazilian biotype.</title>
        <authorList>
            <person name="Quecine M.C."/>
            <person name="Pachon D.M.R."/>
            <person name="Bonatelli M.L."/>
            <person name="Correr F.H."/>
            <person name="Franceschini L.M."/>
            <person name="Leite T.F."/>
            <person name="Margarido G.R.A."/>
            <person name="Almeida C.A."/>
            <person name="Ferrarezi J.A."/>
            <person name="Labate C.A."/>
        </authorList>
    </citation>
    <scope>NUCLEOTIDE SEQUENCE</scope>
    <source>
        <strain evidence="3">MF-1</strain>
    </source>
</reference>
<dbReference type="AlphaFoldDB" id="A0A9Q3IR96"/>
<comment type="caution">
    <text evidence="3">The sequence shown here is derived from an EMBL/GenBank/DDBJ whole genome shotgun (WGS) entry which is preliminary data.</text>
</comment>
<sequence length="207" mass="23853">MNEEIIQRPELILNQLQEYVNHLNTKGKYQKPTPLSLASISYHPYKITYFCANSHHNIKCTTHTKGESYSENPHLRPPRPEKKRNLEAVKKLSPSLNLSSAEALATFTSEPSSSQRLIVHCDATKHIFKNEKLFNQLTFLKHMRLSTGKPHSSLLYERARTVLIICDGSRLMLHDCLFVPKLKSNLMSLLRFFPNKNKPSHFKPMVS</sequence>
<protein>
    <recommendedName>
        <fullName evidence="2">Retrovirus-related Pol polyprotein from transposon TNT 1-94-like beta-barrel domain-containing protein</fullName>
    </recommendedName>
</protein>
<feature type="domain" description="Retrovirus-related Pol polyprotein from transposon TNT 1-94-like beta-barrel" evidence="2">
    <location>
        <begin position="122"/>
        <end position="191"/>
    </location>
</feature>
<dbReference type="Proteomes" id="UP000765509">
    <property type="component" value="Unassembled WGS sequence"/>
</dbReference>
<dbReference type="InterPro" id="IPR054722">
    <property type="entry name" value="PolX-like_BBD"/>
</dbReference>
<dbReference type="OrthoDB" id="3251181at2759"/>
<feature type="region of interest" description="Disordered" evidence="1">
    <location>
        <begin position="63"/>
        <end position="82"/>
    </location>
</feature>
<keyword evidence="4" id="KW-1185">Reference proteome</keyword>
<evidence type="ECO:0000313" key="3">
    <source>
        <dbReference type="EMBL" id="MBW0548573.1"/>
    </source>
</evidence>
<evidence type="ECO:0000256" key="1">
    <source>
        <dbReference type="SAM" id="MobiDB-lite"/>
    </source>
</evidence>
<proteinExistence type="predicted"/>
<organism evidence="3 4">
    <name type="scientific">Austropuccinia psidii MF-1</name>
    <dbReference type="NCBI Taxonomy" id="1389203"/>
    <lineage>
        <taxon>Eukaryota</taxon>
        <taxon>Fungi</taxon>
        <taxon>Dikarya</taxon>
        <taxon>Basidiomycota</taxon>
        <taxon>Pucciniomycotina</taxon>
        <taxon>Pucciniomycetes</taxon>
        <taxon>Pucciniales</taxon>
        <taxon>Sphaerophragmiaceae</taxon>
        <taxon>Austropuccinia</taxon>
    </lineage>
</organism>
<dbReference type="Pfam" id="PF22936">
    <property type="entry name" value="Pol_BBD"/>
    <property type="match status" value="1"/>
</dbReference>
<accession>A0A9Q3IR96</accession>
<dbReference type="EMBL" id="AVOT02053798">
    <property type="protein sequence ID" value="MBW0548573.1"/>
    <property type="molecule type" value="Genomic_DNA"/>
</dbReference>